<accession>A0AAV4WZ77</accession>
<keyword evidence="3" id="KW-1185">Reference proteome</keyword>
<sequence length="107" mass="12616">MPLREITWSAPEKEGRSRPRVTRPNPIKTTRVELFGSAWAILSSAATLLPPERRRKKNYSDDRKHTDKKKCVRTTCYTALRRKKKYQHAVQRKEGLFLFFSILKRSV</sequence>
<dbReference type="AlphaFoldDB" id="A0AAV4WZ77"/>
<feature type="region of interest" description="Disordered" evidence="1">
    <location>
        <begin position="1"/>
        <end position="25"/>
    </location>
</feature>
<organism evidence="2 3">
    <name type="scientific">Caerostris darwini</name>
    <dbReference type="NCBI Taxonomy" id="1538125"/>
    <lineage>
        <taxon>Eukaryota</taxon>
        <taxon>Metazoa</taxon>
        <taxon>Ecdysozoa</taxon>
        <taxon>Arthropoda</taxon>
        <taxon>Chelicerata</taxon>
        <taxon>Arachnida</taxon>
        <taxon>Araneae</taxon>
        <taxon>Araneomorphae</taxon>
        <taxon>Entelegynae</taxon>
        <taxon>Araneoidea</taxon>
        <taxon>Araneidae</taxon>
        <taxon>Caerostris</taxon>
    </lineage>
</organism>
<evidence type="ECO:0000256" key="1">
    <source>
        <dbReference type="SAM" id="MobiDB-lite"/>
    </source>
</evidence>
<dbReference type="EMBL" id="BPLQ01015456">
    <property type="protein sequence ID" value="GIY88210.1"/>
    <property type="molecule type" value="Genomic_DNA"/>
</dbReference>
<dbReference type="Proteomes" id="UP001054837">
    <property type="component" value="Unassembled WGS sequence"/>
</dbReference>
<evidence type="ECO:0000313" key="2">
    <source>
        <dbReference type="EMBL" id="GIY88210.1"/>
    </source>
</evidence>
<protein>
    <submittedName>
        <fullName evidence="2">Uncharacterized protein</fullName>
    </submittedName>
</protein>
<comment type="caution">
    <text evidence="2">The sequence shown here is derived from an EMBL/GenBank/DDBJ whole genome shotgun (WGS) entry which is preliminary data.</text>
</comment>
<gene>
    <name evidence="2" type="ORF">CDAR_84321</name>
</gene>
<reference evidence="2 3" key="1">
    <citation type="submission" date="2021-06" db="EMBL/GenBank/DDBJ databases">
        <title>Caerostris darwini draft genome.</title>
        <authorList>
            <person name="Kono N."/>
            <person name="Arakawa K."/>
        </authorList>
    </citation>
    <scope>NUCLEOTIDE SEQUENCE [LARGE SCALE GENOMIC DNA]</scope>
</reference>
<proteinExistence type="predicted"/>
<name>A0AAV4WZ77_9ARAC</name>
<evidence type="ECO:0000313" key="3">
    <source>
        <dbReference type="Proteomes" id="UP001054837"/>
    </source>
</evidence>